<dbReference type="Proteomes" id="UP000054653">
    <property type="component" value="Unassembled WGS sequence"/>
</dbReference>
<evidence type="ECO:0000313" key="2">
    <source>
        <dbReference type="Proteomes" id="UP000054653"/>
    </source>
</evidence>
<comment type="caution">
    <text evidence="1">The sequence shown here is derived from an EMBL/GenBank/DDBJ whole genome shotgun (WGS) entry which is preliminary data.</text>
</comment>
<evidence type="ECO:0000313" key="1">
    <source>
        <dbReference type="EMBL" id="KRY51988.1"/>
    </source>
</evidence>
<accession>A0A0V1CRU6</accession>
<keyword evidence="2" id="KW-1185">Reference proteome</keyword>
<organism evidence="1 2">
    <name type="scientific">Trichinella britovi</name>
    <name type="common">Parasitic roundworm</name>
    <dbReference type="NCBI Taxonomy" id="45882"/>
    <lineage>
        <taxon>Eukaryota</taxon>
        <taxon>Metazoa</taxon>
        <taxon>Ecdysozoa</taxon>
        <taxon>Nematoda</taxon>
        <taxon>Enoplea</taxon>
        <taxon>Dorylaimia</taxon>
        <taxon>Trichinellida</taxon>
        <taxon>Trichinellidae</taxon>
        <taxon>Trichinella</taxon>
    </lineage>
</organism>
<gene>
    <name evidence="1" type="ORF">T03_5068</name>
</gene>
<reference evidence="1 2" key="1">
    <citation type="submission" date="2015-01" db="EMBL/GenBank/DDBJ databases">
        <title>Evolution of Trichinella species and genotypes.</title>
        <authorList>
            <person name="Korhonen P.K."/>
            <person name="Edoardo P."/>
            <person name="Giuseppe L.R."/>
            <person name="Gasser R.B."/>
        </authorList>
    </citation>
    <scope>NUCLEOTIDE SEQUENCE [LARGE SCALE GENOMIC DNA]</scope>
    <source>
        <strain evidence="1">ISS120</strain>
    </source>
</reference>
<protein>
    <submittedName>
        <fullName evidence="1">Uncharacterized protein</fullName>
    </submittedName>
</protein>
<proteinExistence type="predicted"/>
<sequence>MLPLYEVTIFFLSRISKRRFRSAVDIAAFIAIIQYHSISHPQNHVLHFGCGIIYNQKIFNEAENVQGKMIFTQTVFFSNGNFSPRTASSERC</sequence>
<dbReference type="AlphaFoldDB" id="A0A0V1CRU6"/>
<name>A0A0V1CRU6_TRIBR</name>
<dbReference type="EMBL" id="JYDI01000113">
    <property type="protein sequence ID" value="KRY51988.1"/>
    <property type="molecule type" value="Genomic_DNA"/>
</dbReference>